<evidence type="ECO:0000313" key="7">
    <source>
        <dbReference type="Proteomes" id="UP001191082"/>
    </source>
</evidence>
<accession>A0ABY2X9H6</accession>
<dbReference type="Gene3D" id="1.10.10.10">
    <property type="entry name" value="Winged helix-like DNA-binding domain superfamily/Winged helix DNA-binding domain"/>
    <property type="match status" value="1"/>
</dbReference>
<dbReference type="PROSITE" id="PS51077">
    <property type="entry name" value="HTH_ICLR"/>
    <property type="match status" value="1"/>
</dbReference>
<evidence type="ECO:0000313" key="6">
    <source>
        <dbReference type="EMBL" id="TMV12663.1"/>
    </source>
</evidence>
<feature type="domain" description="HTH iclR-type" evidence="4">
    <location>
        <begin position="9"/>
        <end position="72"/>
    </location>
</feature>
<proteinExistence type="predicted"/>
<dbReference type="InterPro" id="IPR036388">
    <property type="entry name" value="WH-like_DNA-bd_sf"/>
</dbReference>
<organism evidence="6 7">
    <name type="scientific">Arenibacterium halophilum</name>
    <dbReference type="NCBI Taxonomy" id="2583821"/>
    <lineage>
        <taxon>Bacteria</taxon>
        <taxon>Pseudomonadati</taxon>
        <taxon>Pseudomonadota</taxon>
        <taxon>Alphaproteobacteria</taxon>
        <taxon>Rhodobacterales</taxon>
        <taxon>Paracoccaceae</taxon>
        <taxon>Arenibacterium</taxon>
    </lineage>
</organism>
<dbReference type="PROSITE" id="PS51078">
    <property type="entry name" value="ICLR_ED"/>
    <property type="match status" value="1"/>
</dbReference>
<dbReference type="InterPro" id="IPR029016">
    <property type="entry name" value="GAF-like_dom_sf"/>
</dbReference>
<dbReference type="InterPro" id="IPR005471">
    <property type="entry name" value="Tscrpt_reg_IclR_N"/>
</dbReference>
<dbReference type="SUPFAM" id="SSF55781">
    <property type="entry name" value="GAF domain-like"/>
    <property type="match status" value="1"/>
</dbReference>
<gene>
    <name evidence="6" type="ORF">FGK64_07590</name>
</gene>
<feature type="domain" description="IclR-ED" evidence="5">
    <location>
        <begin position="73"/>
        <end position="254"/>
    </location>
</feature>
<keyword evidence="1" id="KW-0805">Transcription regulation</keyword>
<evidence type="ECO:0000256" key="3">
    <source>
        <dbReference type="ARBA" id="ARBA00023163"/>
    </source>
</evidence>
<reference evidence="6 7" key="1">
    <citation type="submission" date="2019-05" db="EMBL/GenBank/DDBJ databases">
        <title>Marivita sp. nov. isolated from sea sediment.</title>
        <authorList>
            <person name="Kim W."/>
        </authorList>
    </citation>
    <scope>NUCLEOTIDE SEQUENCE [LARGE SCALE GENOMIC DNA]</scope>
    <source>
        <strain evidence="6 7">CAU 1492</strain>
    </source>
</reference>
<dbReference type="SUPFAM" id="SSF46785">
    <property type="entry name" value="Winged helix' DNA-binding domain"/>
    <property type="match status" value="1"/>
</dbReference>
<dbReference type="InterPro" id="IPR014757">
    <property type="entry name" value="Tscrpt_reg_IclR_C"/>
</dbReference>
<dbReference type="Proteomes" id="UP001191082">
    <property type="component" value="Unassembled WGS sequence"/>
</dbReference>
<dbReference type="SMART" id="SM00346">
    <property type="entry name" value="HTH_ICLR"/>
    <property type="match status" value="1"/>
</dbReference>
<comment type="caution">
    <text evidence="6">The sequence shown here is derived from an EMBL/GenBank/DDBJ whole genome shotgun (WGS) entry which is preliminary data.</text>
</comment>
<name>A0ABY2X9H6_9RHOB</name>
<evidence type="ECO:0000256" key="1">
    <source>
        <dbReference type="ARBA" id="ARBA00023015"/>
    </source>
</evidence>
<evidence type="ECO:0000256" key="2">
    <source>
        <dbReference type="ARBA" id="ARBA00023125"/>
    </source>
</evidence>
<evidence type="ECO:0000259" key="4">
    <source>
        <dbReference type="PROSITE" id="PS51077"/>
    </source>
</evidence>
<dbReference type="InterPro" id="IPR036390">
    <property type="entry name" value="WH_DNA-bd_sf"/>
</dbReference>
<dbReference type="PANTHER" id="PTHR30136:SF39">
    <property type="entry name" value="TRANSCRIPTIONAL REGULATORY PROTEIN"/>
    <property type="match status" value="1"/>
</dbReference>
<dbReference type="RefSeq" id="WP_138863217.1">
    <property type="nucleotide sequence ID" value="NZ_VCPC01000002.1"/>
</dbReference>
<dbReference type="Pfam" id="PF09339">
    <property type="entry name" value="HTH_IclR"/>
    <property type="match status" value="1"/>
</dbReference>
<keyword evidence="2" id="KW-0238">DNA-binding</keyword>
<sequence>MADTPRRGTQSIERTFDILDVIAAQSPHGVTLKDICAIAGLSPATAHRMLGILLDRGIVERLSGGKRYVVGRELTLLGLSSELRRFREIASPSLSWLSETVGDAIFLSVRSGHDTVCADRRIGQFPIQVLSIEIGSRRPLGISANGAAMLSRESGRTVAAILDHNRERLEPFGTSRGTLDARIAEARRRGYVHIPRAIVKGTSAIAVPIIDVLGRPVAAVSTIAISSRQRADRVPDLVAQLTRAASEIGEAARRATSPEPPPASGF</sequence>
<evidence type="ECO:0000259" key="5">
    <source>
        <dbReference type="PROSITE" id="PS51078"/>
    </source>
</evidence>
<dbReference type="Pfam" id="PF01614">
    <property type="entry name" value="IclR_C"/>
    <property type="match status" value="1"/>
</dbReference>
<dbReference type="EMBL" id="VCPC01000002">
    <property type="protein sequence ID" value="TMV12663.1"/>
    <property type="molecule type" value="Genomic_DNA"/>
</dbReference>
<keyword evidence="7" id="KW-1185">Reference proteome</keyword>
<keyword evidence="3" id="KW-0804">Transcription</keyword>
<dbReference type="InterPro" id="IPR050707">
    <property type="entry name" value="HTH_MetabolicPath_Reg"/>
</dbReference>
<protein>
    <submittedName>
        <fullName evidence="6">IclR family transcriptional regulator</fullName>
    </submittedName>
</protein>
<dbReference type="PANTHER" id="PTHR30136">
    <property type="entry name" value="HELIX-TURN-HELIX TRANSCRIPTIONAL REGULATOR, ICLR FAMILY"/>
    <property type="match status" value="1"/>
</dbReference>
<dbReference type="Gene3D" id="3.30.450.40">
    <property type="match status" value="1"/>
</dbReference>